<sequence length="155" mass="16090">MGHSVANGGDRRGAAAVGRGPSASLHPNRSTSAGAGRPNVPTGPRADARGSKRGRGRTAPTPRERARHDLPRPPGSRRRRPGHGSGPLRRGRAADRPRLGRDADLREDRRGGGTGAGDAEVARERATRRGAMRADLERTEAATDLAGVAPPTVAG</sequence>
<dbReference type="AlphaFoldDB" id="A0A6J4UH81"/>
<name>A0A6J4UH81_9BACT</name>
<evidence type="ECO:0000256" key="1">
    <source>
        <dbReference type="SAM" id="MobiDB-lite"/>
    </source>
</evidence>
<feature type="region of interest" description="Disordered" evidence="1">
    <location>
        <begin position="1"/>
        <end position="155"/>
    </location>
</feature>
<feature type="compositionally biased region" description="Low complexity" evidence="1">
    <location>
        <begin position="14"/>
        <end position="23"/>
    </location>
</feature>
<organism evidence="2">
    <name type="scientific">uncultured Thermomicrobiales bacterium</name>
    <dbReference type="NCBI Taxonomy" id="1645740"/>
    <lineage>
        <taxon>Bacteria</taxon>
        <taxon>Pseudomonadati</taxon>
        <taxon>Thermomicrobiota</taxon>
        <taxon>Thermomicrobia</taxon>
        <taxon>Thermomicrobiales</taxon>
        <taxon>environmental samples</taxon>
    </lineage>
</organism>
<proteinExistence type="predicted"/>
<feature type="compositionally biased region" description="Basic and acidic residues" evidence="1">
    <location>
        <begin position="120"/>
        <end position="141"/>
    </location>
</feature>
<reference evidence="2" key="1">
    <citation type="submission" date="2020-02" db="EMBL/GenBank/DDBJ databases">
        <authorList>
            <person name="Meier V. D."/>
        </authorList>
    </citation>
    <scope>NUCLEOTIDE SEQUENCE</scope>
    <source>
        <strain evidence="2">AVDCRST_MAG19</strain>
    </source>
</reference>
<evidence type="ECO:0000313" key="2">
    <source>
        <dbReference type="EMBL" id="CAA9548082.1"/>
    </source>
</evidence>
<dbReference type="EMBL" id="CADCWL010000023">
    <property type="protein sequence ID" value="CAA9548082.1"/>
    <property type="molecule type" value="Genomic_DNA"/>
</dbReference>
<gene>
    <name evidence="2" type="ORF">AVDCRST_MAG19-549</name>
</gene>
<feature type="compositionally biased region" description="Basic and acidic residues" evidence="1">
    <location>
        <begin position="92"/>
        <end position="111"/>
    </location>
</feature>
<protein>
    <submittedName>
        <fullName evidence="2">Uncharacterized protein</fullName>
    </submittedName>
</protein>
<accession>A0A6J4UH81</accession>
<feature type="compositionally biased region" description="Basic and acidic residues" evidence="1">
    <location>
        <begin position="62"/>
        <end position="71"/>
    </location>
</feature>